<protein>
    <recommendedName>
        <fullName evidence="6">Phenazine biosynthesis-like domain-containing protein</fullName>
    </recommendedName>
</protein>
<evidence type="ECO:0008006" key="6">
    <source>
        <dbReference type="Google" id="ProtNLM"/>
    </source>
</evidence>
<proteinExistence type="inferred from homology"/>
<dbReference type="EMBL" id="KB200521">
    <property type="protein sequence ID" value="ESP01398.1"/>
    <property type="molecule type" value="Genomic_DNA"/>
</dbReference>
<dbReference type="PANTHER" id="PTHR13774">
    <property type="entry name" value="PHENAZINE BIOSYNTHESIS PROTEIN"/>
    <property type="match status" value="1"/>
</dbReference>
<dbReference type="GeneID" id="20230780"/>
<dbReference type="HOGENOM" id="CLU_048756_2_0_1"/>
<organism evidence="4 5">
    <name type="scientific">Lottia gigantea</name>
    <name type="common">Giant owl limpet</name>
    <dbReference type="NCBI Taxonomy" id="225164"/>
    <lineage>
        <taxon>Eukaryota</taxon>
        <taxon>Metazoa</taxon>
        <taxon>Spiralia</taxon>
        <taxon>Lophotrochozoa</taxon>
        <taxon>Mollusca</taxon>
        <taxon>Gastropoda</taxon>
        <taxon>Patellogastropoda</taxon>
        <taxon>Lottioidea</taxon>
        <taxon>Lottiidae</taxon>
        <taxon>Lottia</taxon>
    </lineage>
</organism>
<dbReference type="Pfam" id="PF02567">
    <property type="entry name" value="PhzC-PhzF"/>
    <property type="match status" value="1"/>
</dbReference>
<feature type="active site" evidence="3">
    <location>
        <position position="52"/>
    </location>
</feature>
<evidence type="ECO:0000256" key="3">
    <source>
        <dbReference type="PIRSR" id="PIRSR016184-1"/>
    </source>
</evidence>
<dbReference type="KEGG" id="lgi:LOTGIDRAFT_111801"/>
<dbReference type="AlphaFoldDB" id="V4AVM9"/>
<gene>
    <name evidence="4" type="ORF">LOTGIDRAFT_111801</name>
</gene>
<dbReference type="CTD" id="20230780"/>
<dbReference type="PANTHER" id="PTHR13774:SF17">
    <property type="entry name" value="PHENAZINE BIOSYNTHESIS-LIKE DOMAIN-CONTAINING PROTEIN"/>
    <property type="match status" value="1"/>
</dbReference>
<evidence type="ECO:0000313" key="4">
    <source>
        <dbReference type="EMBL" id="ESP01398.1"/>
    </source>
</evidence>
<dbReference type="SUPFAM" id="SSF54506">
    <property type="entry name" value="Diaminopimelate epimerase-like"/>
    <property type="match status" value="1"/>
</dbReference>
<dbReference type="OMA" id="MDFPAKQ"/>
<dbReference type="InterPro" id="IPR003719">
    <property type="entry name" value="Phenazine_PhzF-like"/>
</dbReference>
<keyword evidence="5" id="KW-1185">Reference proteome</keyword>
<dbReference type="NCBIfam" id="TIGR00654">
    <property type="entry name" value="PhzF_family"/>
    <property type="match status" value="1"/>
</dbReference>
<keyword evidence="2" id="KW-0413">Isomerase</keyword>
<evidence type="ECO:0000313" key="5">
    <source>
        <dbReference type="Proteomes" id="UP000030746"/>
    </source>
</evidence>
<dbReference type="Gene3D" id="3.10.310.10">
    <property type="entry name" value="Diaminopimelate Epimerase, Chain A, domain 1"/>
    <property type="match status" value="2"/>
</dbReference>
<dbReference type="STRING" id="225164.V4AVM9"/>
<sequence>MSGCITLPIFTVDAFAGASFEGNPAAVCPLDFDANISEDEMQKIAMEMNLSETAYPRVLADGDSFKESSKFGLRWFTPEAEVSLCGHATLATASIIFNKFGNLSERLTFETLSGDLLVGRNDGSMLEMNIPTGVTEPQVTKTKVTRFLIRIISLTLSIPTSYILLVYYRKEFEDWRFNITNLPKSTEMKPTLVIVTIRGIPDKDFQDDVGQQYDFLSRCFAPWVGINEDPVTGSAQVVLAHYWQKILNKTDLFTRQASKRGGNIKIKYHGDRVDIYGKAKMMMEGILHLK</sequence>
<dbReference type="GO" id="GO:0016853">
    <property type="term" value="F:isomerase activity"/>
    <property type="evidence" value="ECO:0007669"/>
    <property type="project" value="UniProtKB-KW"/>
</dbReference>
<reference evidence="4 5" key="1">
    <citation type="journal article" date="2013" name="Nature">
        <title>Insights into bilaterian evolution from three spiralian genomes.</title>
        <authorList>
            <person name="Simakov O."/>
            <person name="Marletaz F."/>
            <person name="Cho S.J."/>
            <person name="Edsinger-Gonzales E."/>
            <person name="Havlak P."/>
            <person name="Hellsten U."/>
            <person name="Kuo D.H."/>
            <person name="Larsson T."/>
            <person name="Lv J."/>
            <person name="Arendt D."/>
            <person name="Savage R."/>
            <person name="Osoegawa K."/>
            <person name="de Jong P."/>
            <person name="Grimwood J."/>
            <person name="Chapman J.A."/>
            <person name="Shapiro H."/>
            <person name="Aerts A."/>
            <person name="Otillar R.P."/>
            <person name="Terry A.Y."/>
            <person name="Boore J.L."/>
            <person name="Grigoriev I.V."/>
            <person name="Lindberg D.R."/>
            <person name="Seaver E.C."/>
            <person name="Weisblat D.A."/>
            <person name="Putnam N.H."/>
            <person name="Rokhsar D.S."/>
        </authorList>
    </citation>
    <scope>NUCLEOTIDE SEQUENCE [LARGE SCALE GENOMIC DNA]</scope>
</reference>
<accession>V4AVM9</accession>
<dbReference type="GO" id="GO:0005737">
    <property type="term" value="C:cytoplasm"/>
    <property type="evidence" value="ECO:0007669"/>
    <property type="project" value="TreeGrafter"/>
</dbReference>
<comment type="similarity">
    <text evidence="1">Belongs to the PhzF family.</text>
</comment>
<dbReference type="OrthoDB" id="75169at2759"/>
<evidence type="ECO:0000256" key="1">
    <source>
        <dbReference type="ARBA" id="ARBA00008270"/>
    </source>
</evidence>
<dbReference type="RefSeq" id="XP_009048032.1">
    <property type="nucleotide sequence ID" value="XM_009049784.1"/>
</dbReference>
<dbReference type="Proteomes" id="UP000030746">
    <property type="component" value="Unassembled WGS sequence"/>
</dbReference>
<name>V4AVM9_LOTGI</name>
<evidence type="ECO:0000256" key="2">
    <source>
        <dbReference type="ARBA" id="ARBA00023235"/>
    </source>
</evidence>
<dbReference type="PIRSF" id="PIRSF016184">
    <property type="entry name" value="PhzC_PhzF"/>
    <property type="match status" value="1"/>
</dbReference>